<dbReference type="InterPro" id="IPR011055">
    <property type="entry name" value="Dup_hybrid_motif"/>
</dbReference>
<dbReference type="STRING" id="160454.RV10_GL003818"/>
<dbReference type="InterPro" id="IPR050890">
    <property type="entry name" value="PTS_EIIA_component"/>
</dbReference>
<keyword evidence="7" id="KW-0418">Kinase</keyword>
<name>R2SFK6_9ENTE</name>
<dbReference type="GO" id="GO:0005886">
    <property type="term" value="C:plasma membrane"/>
    <property type="evidence" value="ECO:0007669"/>
    <property type="project" value="UniProtKB-SubCell"/>
</dbReference>
<accession>R2SFK6</accession>
<dbReference type="GO" id="GO:0005737">
    <property type="term" value="C:cytoplasm"/>
    <property type="evidence" value="ECO:0007669"/>
    <property type="project" value="UniProtKB-SubCell"/>
</dbReference>
<protein>
    <submittedName>
        <fullName evidence="9">PTS system, glucose subfamily, IIA component</fullName>
    </submittedName>
</protein>
<dbReference type="PROSITE" id="PS00371">
    <property type="entry name" value="PTS_EIIA_TYPE_1_HIS"/>
    <property type="match status" value="1"/>
</dbReference>
<keyword evidence="3" id="KW-0813">Transport</keyword>
<proteinExistence type="predicted"/>
<evidence type="ECO:0000256" key="3">
    <source>
        <dbReference type="ARBA" id="ARBA00022448"/>
    </source>
</evidence>
<dbReference type="PATRIC" id="fig|1158607.3.peg.1858"/>
<dbReference type="Proteomes" id="UP000013782">
    <property type="component" value="Unassembled WGS sequence"/>
</dbReference>
<evidence type="ECO:0000256" key="1">
    <source>
        <dbReference type="ARBA" id="ARBA00004496"/>
    </source>
</evidence>
<dbReference type="PANTHER" id="PTHR45008:SF1">
    <property type="entry name" value="PTS SYSTEM GLUCOSE-SPECIFIC EIIA COMPONENT"/>
    <property type="match status" value="1"/>
</dbReference>
<dbReference type="PANTHER" id="PTHR45008">
    <property type="entry name" value="PTS SYSTEM GLUCOSE-SPECIFIC EIIA COMPONENT"/>
    <property type="match status" value="1"/>
</dbReference>
<dbReference type="FunFam" id="2.70.70.10:FF:000001">
    <property type="entry name" value="PTS system glucose-specific IIA component"/>
    <property type="match status" value="1"/>
</dbReference>
<evidence type="ECO:0000256" key="7">
    <source>
        <dbReference type="ARBA" id="ARBA00022777"/>
    </source>
</evidence>
<evidence type="ECO:0000256" key="4">
    <source>
        <dbReference type="ARBA" id="ARBA00022597"/>
    </source>
</evidence>
<dbReference type="eggNOG" id="COG2190">
    <property type="taxonomic scope" value="Bacteria"/>
</dbReference>
<evidence type="ECO:0000313" key="9">
    <source>
        <dbReference type="EMBL" id="EOH94155.1"/>
    </source>
</evidence>
<dbReference type="RefSeq" id="WP_010756884.1">
    <property type="nucleotide sequence ID" value="NZ_ASWD01000001.1"/>
</dbReference>
<organism evidence="9 10">
    <name type="scientific">Enterococcus pallens ATCC BAA-351</name>
    <dbReference type="NCBI Taxonomy" id="1158607"/>
    <lineage>
        <taxon>Bacteria</taxon>
        <taxon>Bacillati</taxon>
        <taxon>Bacillota</taxon>
        <taxon>Bacilli</taxon>
        <taxon>Lactobacillales</taxon>
        <taxon>Enterococcaceae</taxon>
        <taxon>Enterococcus</taxon>
    </lineage>
</organism>
<dbReference type="PROSITE" id="PS51093">
    <property type="entry name" value="PTS_EIIA_TYPE_1"/>
    <property type="match status" value="1"/>
</dbReference>
<dbReference type="InterPro" id="IPR001127">
    <property type="entry name" value="PTS_EIIA_1_perm"/>
</dbReference>
<dbReference type="AlphaFoldDB" id="R2SFK6"/>
<dbReference type="EMBL" id="AJAQ01000015">
    <property type="protein sequence ID" value="EOH94155.1"/>
    <property type="molecule type" value="Genomic_DNA"/>
</dbReference>
<dbReference type="Gene3D" id="2.70.70.10">
    <property type="entry name" value="Glucose Permease (Domain IIA)"/>
    <property type="match status" value="1"/>
</dbReference>
<keyword evidence="10" id="KW-1185">Reference proteome</keyword>
<keyword evidence="6" id="KW-0598">Phosphotransferase system</keyword>
<keyword evidence="5" id="KW-0808">Transferase</keyword>
<dbReference type="HOGENOM" id="CLU_012312_5_4_9"/>
<comment type="caution">
    <text evidence="9">The sequence shown here is derived from an EMBL/GenBank/DDBJ whole genome shotgun (WGS) entry which is preliminary data.</text>
</comment>
<keyword evidence="4" id="KW-0762">Sugar transport</keyword>
<sequence length="159" mass="16982">MFNVFKKKGSILTAPVTGKVIALENVLDQVFAQKMMGDGVAFQYDGSTIFSPCDGKVKMIAETKHAIGITDSAGADILIHIGLDTVALNGEGFTVNVSVGDKLSKGQPIISIDRDLMEQKEIDLTTPMIITNANEVNSVSILNQDGEAVKGQTEVIKIE</sequence>
<evidence type="ECO:0000259" key="8">
    <source>
        <dbReference type="PROSITE" id="PS51093"/>
    </source>
</evidence>
<dbReference type="NCBIfam" id="TIGR00830">
    <property type="entry name" value="PTBA"/>
    <property type="match status" value="1"/>
</dbReference>
<evidence type="ECO:0000256" key="6">
    <source>
        <dbReference type="ARBA" id="ARBA00022683"/>
    </source>
</evidence>
<gene>
    <name evidence="9" type="ORF">UAU_01890</name>
</gene>
<evidence type="ECO:0000256" key="2">
    <source>
        <dbReference type="ARBA" id="ARBA00004651"/>
    </source>
</evidence>
<reference evidence="9 10" key="1">
    <citation type="submission" date="2013-02" db="EMBL/GenBank/DDBJ databases">
        <title>The Genome Sequence of Enterococcus pallens BAA-351.</title>
        <authorList>
            <consortium name="The Broad Institute Genome Sequencing Platform"/>
            <consortium name="The Broad Institute Genome Sequencing Center for Infectious Disease"/>
            <person name="Earl A.M."/>
            <person name="Gilmore M.S."/>
            <person name="Lebreton F."/>
            <person name="Walker B."/>
            <person name="Young S.K."/>
            <person name="Zeng Q."/>
            <person name="Gargeya S."/>
            <person name="Fitzgerald M."/>
            <person name="Haas B."/>
            <person name="Abouelleil A."/>
            <person name="Alvarado L."/>
            <person name="Arachchi H.M."/>
            <person name="Berlin A.M."/>
            <person name="Chapman S.B."/>
            <person name="Dewar J."/>
            <person name="Goldberg J."/>
            <person name="Griggs A."/>
            <person name="Gujja S."/>
            <person name="Hansen M."/>
            <person name="Howarth C."/>
            <person name="Imamovic A."/>
            <person name="Larimer J."/>
            <person name="McCowan C."/>
            <person name="Murphy C."/>
            <person name="Neiman D."/>
            <person name="Pearson M."/>
            <person name="Priest M."/>
            <person name="Roberts A."/>
            <person name="Saif S."/>
            <person name="Shea T."/>
            <person name="Sisk P."/>
            <person name="Sykes S."/>
            <person name="Wortman J."/>
            <person name="Nusbaum C."/>
            <person name="Birren B."/>
        </authorList>
    </citation>
    <scope>NUCLEOTIDE SEQUENCE [LARGE SCALE GENOMIC DNA]</scope>
    <source>
        <strain evidence="9 10">ATCC BAA-351</strain>
    </source>
</reference>
<dbReference type="GO" id="GO:0016301">
    <property type="term" value="F:kinase activity"/>
    <property type="evidence" value="ECO:0007669"/>
    <property type="project" value="UniProtKB-KW"/>
</dbReference>
<feature type="domain" description="PTS EIIA type-1" evidence="8">
    <location>
        <begin position="28"/>
        <end position="132"/>
    </location>
</feature>
<dbReference type="OrthoDB" id="9769191at2"/>
<dbReference type="SUPFAM" id="SSF51261">
    <property type="entry name" value="Duplicated hybrid motif"/>
    <property type="match status" value="1"/>
</dbReference>
<evidence type="ECO:0000313" key="10">
    <source>
        <dbReference type="Proteomes" id="UP000013782"/>
    </source>
</evidence>
<comment type="subcellular location">
    <subcellularLocation>
        <location evidence="2">Cell membrane</location>
        <topology evidence="2">Multi-pass membrane protein</topology>
    </subcellularLocation>
    <subcellularLocation>
        <location evidence="1">Cytoplasm</location>
    </subcellularLocation>
</comment>
<dbReference type="Pfam" id="PF00358">
    <property type="entry name" value="PTS_EIIA_1"/>
    <property type="match status" value="1"/>
</dbReference>
<evidence type="ECO:0000256" key="5">
    <source>
        <dbReference type="ARBA" id="ARBA00022679"/>
    </source>
</evidence>
<dbReference type="GO" id="GO:0009401">
    <property type="term" value="P:phosphoenolpyruvate-dependent sugar phosphotransferase system"/>
    <property type="evidence" value="ECO:0007669"/>
    <property type="project" value="UniProtKB-KW"/>
</dbReference>